<dbReference type="EMBL" id="CH445332">
    <property type="protein sequence ID" value="EAT86597.2"/>
    <property type="molecule type" value="Genomic_DNA"/>
</dbReference>
<dbReference type="Gene3D" id="3.90.226.10">
    <property type="entry name" value="2-enoyl-CoA Hydratase, Chain A, domain 1"/>
    <property type="match status" value="1"/>
</dbReference>
<dbReference type="InterPro" id="IPR029045">
    <property type="entry name" value="ClpP/crotonase-like_dom_sf"/>
</dbReference>
<dbReference type="KEGG" id="pno:SNOG_05533"/>
<organism evidence="3 4">
    <name type="scientific">Phaeosphaeria nodorum (strain SN15 / ATCC MYA-4574 / FGSC 10173)</name>
    <name type="common">Glume blotch fungus</name>
    <name type="synonym">Parastagonospora nodorum</name>
    <dbReference type="NCBI Taxonomy" id="321614"/>
    <lineage>
        <taxon>Eukaryota</taxon>
        <taxon>Fungi</taxon>
        <taxon>Dikarya</taxon>
        <taxon>Ascomycota</taxon>
        <taxon>Pezizomycotina</taxon>
        <taxon>Dothideomycetes</taxon>
        <taxon>Pleosporomycetidae</taxon>
        <taxon>Pleosporales</taxon>
        <taxon>Pleosporineae</taxon>
        <taxon>Phaeosphaeriaceae</taxon>
        <taxon>Parastagonospora</taxon>
    </lineage>
</organism>
<dbReference type="VEuPathDB" id="FungiDB:JI435_055330"/>
<name>Q0URT1_PHANO</name>
<dbReference type="PANTHER" id="PTHR37049:SF5">
    <property type="entry name" value="TAIL SPECIFIC PROTEASE DOMAIN-CONTAINING PROTEIN"/>
    <property type="match status" value="1"/>
</dbReference>
<dbReference type="SUPFAM" id="SSF52096">
    <property type="entry name" value="ClpP/crotonase"/>
    <property type="match status" value="1"/>
</dbReference>
<evidence type="ECO:0000313" key="4">
    <source>
        <dbReference type="Proteomes" id="UP000001055"/>
    </source>
</evidence>
<evidence type="ECO:0000256" key="1">
    <source>
        <dbReference type="SAM" id="SignalP"/>
    </source>
</evidence>
<dbReference type="PANTHER" id="PTHR37049">
    <property type="entry name" value="PEPTIDASE S41 FAMILY PROTEIN"/>
    <property type="match status" value="1"/>
</dbReference>
<feature type="chain" id="PRO_5004178137" description="CPAF-like PDZ domain-containing protein" evidence="1">
    <location>
        <begin position="35"/>
        <end position="874"/>
    </location>
</feature>
<keyword evidence="1" id="KW-0732">Signal</keyword>
<feature type="signal peptide" evidence="1">
    <location>
        <begin position="1"/>
        <end position="34"/>
    </location>
</feature>
<dbReference type="InterPro" id="IPR052766">
    <property type="entry name" value="S41A_metabolite_peptidase"/>
</dbReference>
<dbReference type="RefSeq" id="XP_001795938.1">
    <property type="nucleotide sequence ID" value="XM_001795886.1"/>
</dbReference>
<feature type="domain" description="CPAF-like PDZ" evidence="2">
    <location>
        <begin position="173"/>
        <end position="290"/>
    </location>
</feature>
<gene>
    <name evidence="3" type="ORF">SNOG_05533</name>
</gene>
<evidence type="ECO:0000259" key="2">
    <source>
        <dbReference type="Pfam" id="PF23658"/>
    </source>
</evidence>
<dbReference type="eggNOG" id="ENOG502S90K">
    <property type="taxonomic scope" value="Eukaryota"/>
</dbReference>
<dbReference type="Proteomes" id="UP000001055">
    <property type="component" value="Unassembled WGS sequence"/>
</dbReference>
<sequence length="874" mass="95648">MQAINPSCFNLSHVRIMLFFRALSLLSILVPGSAKPLLSGVVPRQDRAPLTWDQTICGDIVIDAQKGNRIFYAEEVFECLSRVPFNDAVATRFINYYNMTLQFQSTLAFLKTPPHGYQQPPVDVIEVLGDIQRNITSGVYKKQYSFEADVQLLISRMHDSHVTLSSGIMNAFSFVSPYGIVSASSDGKQLPEIYIAEDIRNGRLHGYKPAPINKINGRDAVEFLAEFATLNTDGYVEPHADWNSLMDSPALYISGDLSIFQSATFYPGDKLEVTFKNGTPHHAYWLSIYNELDNPGPLTTAGDFYNYFVLGLKPASYKEGSIWWPIDPAHNETSSGNAPSINLYEEICSSGHPSQLNWCQASSGTYPNDPVVSQPDLAITGGGVVSGYFLKDMSTGVLSVPTFMQFDPNTGFFQDTVEYFIGNATQQNISRIVIDLQTNSGGEVFLAYNTFKQFFYNIDPYAATRIRSHELTNVLGAAYSEWWKGLETDLDANGFAYSYAAAEEWIAVNRINAATGSNFSSWADYYGRVSDHGDLFSAAQRYNLSNEVFDIAAFEGWVPYGYGINKADTPSPQPWAPNDVVILTDGLCASACAVFVEMMTQAGVRTVAVGGRPEPGPMQAVGGSRGARVYHASELDEDFGFVSDTIKNSTAAAQLPSRSDTGMWITDATINIRDQVRANETTPLHFKYGAADCRIYYTLDNIFNTTRLWRDAAKATWDDRSLCVAGSTGFPSARNATSKQTPPSQTTYVPTLSLDPDSSIQVLSNITLGGIEAGDGLPFLGITSCNIGCSRGRQCLATVLRCNGAYRDTTACLPQCLSTDPNSCPETSRCDYNPGSIGSTINAYGDRAAYAFGTPLHVGFCRPTGPNQMLACPR</sequence>
<reference evidence="4" key="1">
    <citation type="journal article" date="2007" name="Plant Cell">
        <title>Dothideomycete-plant interactions illuminated by genome sequencing and EST analysis of the wheat pathogen Stagonospora nodorum.</title>
        <authorList>
            <person name="Hane J.K."/>
            <person name="Lowe R.G."/>
            <person name="Solomon P.S."/>
            <person name="Tan K.C."/>
            <person name="Schoch C.L."/>
            <person name="Spatafora J.W."/>
            <person name="Crous P.W."/>
            <person name="Kodira C."/>
            <person name="Birren B.W."/>
            <person name="Galagan J.E."/>
            <person name="Torriani S.F."/>
            <person name="McDonald B.A."/>
            <person name="Oliver R.P."/>
        </authorList>
    </citation>
    <scope>NUCLEOTIDE SEQUENCE [LARGE SCALE GENOMIC DNA]</scope>
    <source>
        <strain evidence="4">SN15 / ATCC MYA-4574 / FGSC 10173</strain>
    </source>
</reference>
<dbReference type="VEuPathDB" id="FungiDB:JI435_432890"/>
<dbReference type="Pfam" id="PF23658">
    <property type="entry name" value="PDZ_CPAF_rel"/>
    <property type="match status" value="1"/>
</dbReference>
<dbReference type="STRING" id="321614.Q0URT1"/>
<dbReference type="GeneID" id="5972815"/>
<protein>
    <recommendedName>
        <fullName evidence="2">CPAF-like PDZ domain-containing protein</fullName>
    </recommendedName>
</protein>
<dbReference type="InParanoid" id="Q0URT1"/>
<evidence type="ECO:0000313" key="3">
    <source>
        <dbReference type="EMBL" id="EAT86597.2"/>
    </source>
</evidence>
<accession>Q0URT1</accession>
<dbReference type="HOGENOM" id="CLU_014251_1_0_1"/>
<dbReference type="AlphaFoldDB" id="Q0URT1"/>
<dbReference type="InterPro" id="IPR056186">
    <property type="entry name" value="PDZ_CPAF-rel"/>
</dbReference>
<proteinExistence type="predicted"/>